<accession>A0A4P2VM13</accession>
<keyword evidence="2" id="KW-1185">Reference proteome</keyword>
<gene>
    <name evidence="1" type="ORF">JCM31447_317400</name>
</gene>
<evidence type="ECO:0000313" key="2">
    <source>
        <dbReference type="Proteomes" id="UP000291236"/>
    </source>
</evidence>
<dbReference type="KEGG" id="sbf:JCM31447_317400"/>
<name>A0A4P2VM13_FLUSA</name>
<dbReference type="Proteomes" id="UP000291236">
    <property type="component" value="Chromosome"/>
</dbReference>
<sequence>MVEKNISDISDSLANDEPLEFGPRCLAAIPEDIQDILEDYE</sequence>
<reference evidence="1 2" key="1">
    <citation type="submission" date="2018-12" db="EMBL/GenBank/DDBJ databases">
        <title>Rubrispira sanarue gen. nov., sp., nov., a member of the order Silvanigrellales, isolated from a brackish lake in Hamamatsu Japan.</title>
        <authorList>
            <person name="Maejima Y."/>
            <person name="Iino T."/>
            <person name="Muraguchi Y."/>
            <person name="Fukuda K."/>
            <person name="Nojiri H."/>
            <person name="Ohkuma M."/>
            <person name="Moriuchi R."/>
            <person name="Dohra H."/>
            <person name="Kimbara K."/>
            <person name="Shintani M."/>
        </authorList>
    </citation>
    <scope>NUCLEOTIDE SEQUENCE [LARGE SCALE GENOMIC DNA]</scope>
    <source>
        <strain evidence="1 2">RF1110005</strain>
    </source>
</reference>
<dbReference type="AlphaFoldDB" id="A0A4P2VM13"/>
<evidence type="ECO:0000313" key="1">
    <source>
        <dbReference type="EMBL" id="BBH52449.1"/>
    </source>
</evidence>
<dbReference type="RefSeq" id="WP_281276306.1">
    <property type="nucleotide sequence ID" value="NZ_AP019368.1"/>
</dbReference>
<proteinExistence type="predicted"/>
<protein>
    <submittedName>
        <fullName evidence="1">Uncharacterized protein</fullName>
    </submittedName>
</protein>
<organism evidence="1 2">
    <name type="scientific">Fluviispira sanaruensis</name>
    <dbReference type="NCBI Taxonomy" id="2493639"/>
    <lineage>
        <taxon>Bacteria</taxon>
        <taxon>Pseudomonadati</taxon>
        <taxon>Bdellovibrionota</taxon>
        <taxon>Oligoflexia</taxon>
        <taxon>Silvanigrellales</taxon>
        <taxon>Silvanigrellaceae</taxon>
        <taxon>Fluviispira</taxon>
    </lineage>
</organism>
<dbReference type="EMBL" id="AP019368">
    <property type="protein sequence ID" value="BBH52449.1"/>
    <property type="molecule type" value="Genomic_DNA"/>
</dbReference>